<evidence type="ECO:0000256" key="4">
    <source>
        <dbReference type="ARBA" id="ARBA00022519"/>
    </source>
</evidence>
<feature type="transmembrane region" description="Helical" evidence="8">
    <location>
        <begin position="388"/>
        <end position="407"/>
    </location>
</feature>
<evidence type="ECO:0000313" key="11">
    <source>
        <dbReference type="Proteomes" id="UP000286806"/>
    </source>
</evidence>
<keyword evidence="11" id="KW-1185">Reference proteome</keyword>
<evidence type="ECO:0000256" key="3">
    <source>
        <dbReference type="ARBA" id="ARBA00022475"/>
    </source>
</evidence>
<comment type="subcellular location">
    <subcellularLocation>
        <location evidence="1">Cell inner membrane</location>
        <topology evidence="1">Multi-pass membrane protein</topology>
    </subcellularLocation>
</comment>
<dbReference type="AlphaFoldDB" id="A0A401JGT8"/>
<dbReference type="InterPro" id="IPR036259">
    <property type="entry name" value="MFS_trans_sf"/>
</dbReference>
<keyword evidence="2" id="KW-0813">Transport</keyword>
<feature type="transmembrane region" description="Helical" evidence="8">
    <location>
        <begin position="190"/>
        <end position="207"/>
    </location>
</feature>
<dbReference type="SUPFAM" id="SSF103473">
    <property type="entry name" value="MFS general substrate transporter"/>
    <property type="match status" value="1"/>
</dbReference>
<dbReference type="EMBL" id="BGOW01000027">
    <property type="protein sequence ID" value="GBL46803.1"/>
    <property type="molecule type" value="Genomic_DNA"/>
</dbReference>
<dbReference type="InterPro" id="IPR026032">
    <property type="entry name" value="HcaT-like"/>
</dbReference>
<keyword evidence="3" id="KW-1003">Cell membrane</keyword>
<dbReference type="Gene3D" id="1.20.1250.20">
    <property type="entry name" value="MFS general substrate transporter like domains"/>
    <property type="match status" value="2"/>
</dbReference>
<dbReference type="GO" id="GO:0030395">
    <property type="term" value="F:lactose binding"/>
    <property type="evidence" value="ECO:0007669"/>
    <property type="project" value="TreeGrafter"/>
</dbReference>
<dbReference type="GO" id="GO:0005886">
    <property type="term" value="C:plasma membrane"/>
    <property type="evidence" value="ECO:0007669"/>
    <property type="project" value="UniProtKB-SubCell"/>
</dbReference>
<proteinExistence type="predicted"/>
<gene>
    <name evidence="10" type="ORF">SFMTTN_2628</name>
</gene>
<feature type="transmembrane region" description="Helical" evidence="8">
    <location>
        <begin position="362"/>
        <end position="382"/>
    </location>
</feature>
<feature type="transmembrane region" description="Helical" evidence="8">
    <location>
        <begin position="299"/>
        <end position="318"/>
    </location>
</feature>
<keyword evidence="6 8" id="KW-1133">Transmembrane helix</keyword>
<evidence type="ECO:0000259" key="9">
    <source>
        <dbReference type="Pfam" id="PF12832"/>
    </source>
</evidence>
<accession>A0A401JGT8</accession>
<reference evidence="10 11" key="1">
    <citation type="journal article" date="2019" name="Front. Microbiol.">
        <title>Genomes of Neutrophilic Sulfur-Oxidizing Chemolithoautotrophs Representing 9 Proteobacterial Species From 8 Genera.</title>
        <authorList>
            <person name="Watanabe T."/>
            <person name="Kojima H."/>
            <person name="Umezawa K."/>
            <person name="Hori C."/>
            <person name="Takasuka T.E."/>
            <person name="Kato Y."/>
            <person name="Fukui M."/>
        </authorList>
    </citation>
    <scope>NUCLEOTIDE SEQUENCE [LARGE SCALE GENOMIC DNA]</scope>
    <source>
        <strain evidence="10 11">TTN</strain>
    </source>
</reference>
<feature type="transmembrane region" description="Helical" evidence="8">
    <location>
        <begin position="234"/>
        <end position="257"/>
    </location>
</feature>
<feature type="transmembrane region" description="Helical" evidence="8">
    <location>
        <begin position="39"/>
        <end position="61"/>
    </location>
</feature>
<evidence type="ECO:0000256" key="6">
    <source>
        <dbReference type="ARBA" id="ARBA00022989"/>
    </source>
</evidence>
<dbReference type="CDD" id="cd17335">
    <property type="entry name" value="MFS_MFSD6"/>
    <property type="match status" value="1"/>
</dbReference>
<evidence type="ECO:0000256" key="2">
    <source>
        <dbReference type="ARBA" id="ARBA00022448"/>
    </source>
</evidence>
<sequence length="414" mass="46306">MRHAEFSVRCECFITHRGTDFFPFSRFSRFEFLMQNLPYWRLSGFYFFYFAFVGAMSPFWAIYLESLAFSAFQIGVLMSLLQVMRIFAPNIWGWMADRSGKRVMIVQIAALGSLLCYLGVFFGTSFAWLFAVMATMSFFWSASLPLVEATTLSHLGEHSHRYGRIRLWGSVGFIVAVLGLGYWFDVRPISDLPWAVLGFMAGIALLARRIPEAAIEVHAADHQPVWHILRRPEVMALIAACFLMAVAHGPYYTFYSIDLVEHGYTKSAVGWLWALGVICEIAVFMWLPRLLPGVSMARILLATFAIAVLRFLLIGWAVDYPGWVIFAQVLHAATFGAFHAAAVALIHRYFRGRHQARGQGIYSSLAFGAGGTLGGLYAGAIWDSLGAQWTFTIAAGFALLGFGLVAWKLKAMEA</sequence>
<evidence type="ECO:0000256" key="1">
    <source>
        <dbReference type="ARBA" id="ARBA00004429"/>
    </source>
</evidence>
<dbReference type="NCBIfam" id="NF037955">
    <property type="entry name" value="mfs"/>
    <property type="match status" value="1"/>
</dbReference>
<feature type="transmembrane region" description="Helical" evidence="8">
    <location>
        <begin position="167"/>
        <end position="184"/>
    </location>
</feature>
<keyword evidence="7 8" id="KW-0472">Membrane</keyword>
<feature type="transmembrane region" description="Helical" evidence="8">
    <location>
        <begin position="126"/>
        <end position="147"/>
    </location>
</feature>
<feature type="transmembrane region" description="Helical" evidence="8">
    <location>
        <begin position="269"/>
        <end position="287"/>
    </location>
</feature>
<dbReference type="PANTHER" id="PTHR23522:SF10">
    <property type="entry name" value="3-PHENYLPROPIONIC ACID TRANSPORTER-RELATED"/>
    <property type="match status" value="1"/>
</dbReference>
<feature type="domain" description="Major facilitator superfamily associated" evidence="9">
    <location>
        <begin position="39"/>
        <end position="392"/>
    </location>
</feature>
<evidence type="ECO:0000256" key="7">
    <source>
        <dbReference type="ARBA" id="ARBA00023136"/>
    </source>
</evidence>
<feature type="transmembrane region" description="Helical" evidence="8">
    <location>
        <begin position="100"/>
        <end position="120"/>
    </location>
</feature>
<comment type="caution">
    <text evidence="10">The sequence shown here is derived from an EMBL/GenBank/DDBJ whole genome shotgun (WGS) entry which is preliminary data.</text>
</comment>
<protein>
    <submittedName>
        <fullName evidence="10">Nucleoside:H+ symporter:Major facilitator superfamily</fullName>
    </submittedName>
</protein>
<feature type="transmembrane region" description="Helical" evidence="8">
    <location>
        <begin position="67"/>
        <end position="88"/>
    </location>
</feature>
<evidence type="ECO:0000256" key="5">
    <source>
        <dbReference type="ARBA" id="ARBA00022692"/>
    </source>
</evidence>
<feature type="transmembrane region" description="Helical" evidence="8">
    <location>
        <begin position="324"/>
        <end position="350"/>
    </location>
</feature>
<evidence type="ECO:0000313" key="10">
    <source>
        <dbReference type="EMBL" id="GBL46803.1"/>
    </source>
</evidence>
<dbReference type="PANTHER" id="PTHR23522">
    <property type="entry name" value="BLL5896 PROTEIN"/>
    <property type="match status" value="1"/>
</dbReference>
<dbReference type="PIRSF" id="PIRSF004925">
    <property type="entry name" value="HcaT"/>
    <property type="match status" value="1"/>
</dbReference>
<dbReference type="Proteomes" id="UP000286806">
    <property type="component" value="Unassembled WGS sequence"/>
</dbReference>
<dbReference type="GO" id="GO:0015528">
    <property type="term" value="F:lactose:proton symporter activity"/>
    <property type="evidence" value="ECO:0007669"/>
    <property type="project" value="TreeGrafter"/>
</dbReference>
<organism evidence="10 11">
    <name type="scientific">Sulfuriferula multivorans</name>
    <dbReference type="NCBI Taxonomy" id="1559896"/>
    <lineage>
        <taxon>Bacteria</taxon>
        <taxon>Pseudomonadati</taxon>
        <taxon>Pseudomonadota</taxon>
        <taxon>Betaproteobacteria</taxon>
        <taxon>Nitrosomonadales</taxon>
        <taxon>Sulfuricellaceae</taxon>
        <taxon>Sulfuriferula</taxon>
    </lineage>
</organism>
<name>A0A401JGT8_9PROT</name>
<dbReference type="InterPro" id="IPR024989">
    <property type="entry name" value="MFS_assoc_dom"/>
</dbReference>
<evidence type="ECO:0000256" key="8">
    <source>
        <dbReference type="SAM" id="Phobius"/>
    </source>
</evidence>
<keyword evidence="4" id="KW-0997">Cell inner membrane</keyword>
<dbReference type="Pfam" id="PF12832">
    <property type="entry name" value="MFS_1_like"/>
    <property type="match status" value="1"/>
</dbReference>
<keyword evidence="5 8" id="KW-0812">Transmembrane</keyword>